<dbReference type="RefSeq" id="WP_013864793.1">
    <property type="nucleotide sequence ID" value="NC_015635.1"/>
</dbReference>
<dbReference type="Pfam" id="PF01261">
    <property type="entry name" value="AP_endonuc_2"/>
    <property type="match status" value="1"/>
</dbReference>
<dbReference type="Proteomes" id="UP000007947">
    <property type="component" value="Chromosome"/>
</dbReference>
<accession>F5XQS9</accession>
<dbReference type="HOGENOM" id="CLU_059523_0_1_11"/>
<dbReference type="InterPro" id="IPR013022">
    <property type="entry name" value="Xyl_isomerase-like_TIM-brl"/>
</dbReference>
<keyword evidence="2" id="KW-0456">Lyase</keyword>
<dbReference type="EC" id="4.2.1.44" evidence="2"/>
<dbReference type="SUPFAM" id="SSF51658">
    <property type="entry name" value="Xylose isomerase-like"/>
    <property type="match status" value="1"/>
</dbReference>
<dbReference type="InterPro" id="IPR050312">
    <property type="entry name" value="IolE/XylAMocC-like"/>
</dbReference>
<dbReference type="KEGG" id="mph:MLP_39370"/>
<sequence length="305" mass="33608">MTSTLTIGTAPDSWGVWFPSDPEQVSASQFLAEVAEAGYEAIELGPYGYLPSDPAELQEVLAEHGLSVLAGTVFSHLHQPGAWDYTWKQVTDVAALTKAVGGEHIVVIPEPWRDHKTGEPKESSTLTDDQWQLLTSGHDELGRRILEEYGLHVQFHSHADTHVGYQAEIERFLESTNPEYVNLCLDTGHVAYYGGDCVGLITKYPERIGYVHLKQVDPTVVSEVLEKDLSFPEAVRRGAMIEPPLGLPEMPPVLEALAGLDREIKGIIEHDLYPCAPDVPLPIAKRTKRYLSSCSPVSIDMGTLQ</sequence>
<organism evidence="2 3">
    <name type="scientific">Microlunatus phosphovorus (strain ATCC 700054 / DSM 10555 / JCM 9379 / NBRC 101784 / NCIMB 13414 / VKM Ac-1990 / NM-1)</name>
    <dbReference type="NCBI Taxonomy" id="1032480"/>
    <lineage>
        <taxon>Bacteria</taxon>
        <taxon>Bacillati</taxon>
        <taxon>Actinomycetota</taxon>
        <taxon>Actinomycetes</taxon>
        <taxon>Propionibacteriales</taxon>
        <taxon>Propionibacteriaceae</taxon>
        <taxon>Microlunatus</taxon>
    </lineage>
</organism>
<dbReference type="Gene3D" id="3.20.20.150">
    <property type="entry name" value="Divalent-metal-dependent TIM barrel enzymes"/>
    <property type="match status" value="1"/>
</dbReference>
<dbReference type="eggNOG" id="COG1082">
    <property type="taxonomic scope" value="Bacteria"/>
</dbReference>
<evidence type="ECO:0000313" key="2">
    <source>
        <dbReference type="EMBL" id="BAK36951.1"/>
    </source>
</evidence>
<dbReference type="PANTHER" id="PTHR12110">
    <property type="entry name" value="HYDROXYPYRUVATE ISOMERASE"/>
    <property type="match status" value="1"/>
</dbReference>
<feature type="domain" description="Xylose isomerase-like TIM barrel" evidence="1">
    <location>
        <begin position="31"/>
        <end position="224"/>
    </location>
</feature>
<dbReference type="PANTHER" id="PTHR12110:SF41">
    <property type="entry name" value="INOSOSE DEHYDRATASE"/>
    <property type="match status" value="1"/>
</dbReference>
<dbReference type="GO" id="GO:0050114">
    <property type="term" value="F:myo-inosose-2 dehydratase activity"/>
    <property type="evidence" value="ECO:0007669"/>
    <property type="project" value="UniProtKB-EC"/>
</dbReference>
<protein>
    <submittedName>
        <fullName evidence="2">Putative 2-keto-myo-inositol dehydratase</fullName>
        <ecNumber evidence="2">4.2.1.44</ecNumber>
    </submittedName>
</protein>
<dbReference type="OrthoDB" id="104997at2"/>
<dbReference type="STRING" id="1032480.MLP_39370"/>
<gene>
    <name evidence="2" type="primary">iolE</name>
    <name evidence="2" type="ordered locus">MLP_39370</name>
</gene>
<dbReference type="InterPro" id="IPR036237">
    <property type="entry name" value="Xyl_isomerase-like_sf"/>
</dbReference>
<evidence type="ECO:0000259" key="1">
    <source>
        <dbReference type="Pfam" id="PF01261"/>
    </source>
</evidence>
<dbReference type="AlphaFoldDB" id="F5XQS9"/>
<keyword evidence="3" id="KW-1185">Reference proteome</keyword>
<name>F5XQS9_MICPN</name>
<proteinExistence type="predicted"/>
<dbReference type="EMBL" id="AP012204">
    <property type="protein sequence ID" value="BAK36951.1"/>
    <property type="molecule type" value="Genomic_DNA"/>
</dbReference>
<reference evidence="2 3" key="1">
    <citation type="submission" date="2011-05" db="EMBL/GenBank/DDBJ databases">
        <title>Whole genome sequence of Microlunatus phosphovorus NM-1.</title>
        <authorList>
            <person name="Hosoyama A."/>
            <person name="Sasaki K."/>
            <person name="Harada T."/>
            <person name="Igarashi R."/>
            <person name="Kawakoshi A."/>
            <person name="Sasagawa M."/>
            <person name="Fukada J."/>
            <person name="Nakamura S."/>
            <person name="Katano Y."/>
            <person name="Hanada S."/>
            <person name="Kamagata Y."/>
            <person name="Nakamura N."/>
            <person name="Yamazaki S."/>
            <person name="Fujita N."/>
        </authorList>
    </citation>
    <scope>NUCLEOTIDE SEQUENCE [LARGE SCALE GENOMIC DNA]</scope>
    <source>
        <strain evidence="3">ATCC 700054 / DSM 10555 / JCM 9379 / NBRC 101784 / NCIMB 13414 / VKM Ac-1990 / NM-1</strain>
    </source>
</reference>
<evidence type="ECO:0000313" key="3">
    <source>
        <dbReference type="Proteomes" id="UP000007947"/>
    </source>
</evidence>